<keyword evidence="7" id="KW-1185">Reference proteome</keyword>
<evidence type="ECO:0000313" key="7">
    <source>
        <dbReference type="Proteomes" id="UP000499080"/>
    </source>
</evidence>
<dbReference type="GO" id="GO:0032543">
    <property type="term" value="P:mitochondrial translation"/>
    <property type="evidence" value="ECO:0007669"/>
    <property type="project" value="TreeGrafter"/>
</dbReference>
<dbReference type="SMART" id="SM01383">
    <property type="entry name" value="Ribosomal_L2"/>
    <property type="match status" value="1"/>
</dbReference>
<accession>A0A4Y2R5R2</accession>
<dbReference type="SUPFAM" id="SSF50249">
    <property type="entry name" value="Nucleic acid-binding proteins"/>
    <property type="match status" value="1"/>
</dbReference>
<comment type="caution">
    <text evidence="6">The sequence shown here is derived from an EMBL/GenBank/DDBJ whole genome shotgun (WGS) entry which is preliminary data.</text>
</comment>
<dbReference type="AlphaFoldDB" id="A0A4Y2R5R2"/>
<evidence type="ECO:0000256" key="2">
    <source>
        <dbReference type="ARBA" id="ARBA00022980"/>
    </source>
</evidence>
<organism evidence="6 7">
    <name type="scientific">Araneus ventricosus</name>
    <name type="common">Orbweaver spider</name>
    <name type="synonym">Epeira ventricosa</name>
    <dbReference type="NCBI Taxonomy" id="182803"/>
    <lineage>
        <taxon>Eukaryota</taxon>
        <taxon>Metazoa</taxon>
        <taxon>Ecdysozoa</taxon>
        <taxon>Arthropoda</taxon>
        <taxon>Chelicerata</taxon>
        <taxon>Arachnida</taxon>
        <taxon>Araneae</taxon>
        <taxon>Araneomorphae</taxon>
        <taxon>Entelegynae</taxon>
        <taxon>Araneoidea</taxon>
        <taxon>Araneidae</taxon>
        <taxon>Araneus</taxon>
    </lineage>
</organism>
<dbReference type="Pfam" id="PF03947">
    <property type="entry name" value="Ribosomal_L2_C"/>
    <property type="match status" value="1"/>
</dbReference>
<dbReference type="GO" id="GO:0003735">
    <property type="term" value="F:structural constituent of ribosome"/>
    <property type="evidence" value="ECO:0007669"/>
    <property type="project" value="InterPro"/>
</dbReference>
<evidence type="ECO:0000313" key="6">
    <source>
        <dbReference type="EMBL" id="GBN71067.1"/>
    </source>
</evidence>
<protein>
    <submittedName>
        <fullName evidence="6">39S ribosomal protein L2, mitochondrial</fullName>
    </submittedName>
</protein>
<dbReference type="PANTHER" id="PTHR13691:SF73">
    <property type="entry name" value="LARGE RIBOSOMAL SUBUNIT PROTEIN UL2M"/>
    <property type="match status" value="1"/>
</dbReference>
<dbReference type="OrthoDB" id="268576at2759"/>
<dbReference type="PANTHER" id="PTHR13691">
    <property type="entry name" value="RIBOSOMAL PROTEIN L2"/>
    <property type="match status" value="1"/>
</dbReference>
<dbReference type="InterPro" id="IPR008991">
    <property type="entry name" value="Translation_prot_SH3-like_sf"/>
</dbReference>
<dbReference type="SMART" id="SM01382">
    <property type="entry name" value="Ribosomal_L2_C"/>
    <property type="match status" value="1"/>
</dbReference>
<dbReference type="GO" id="GO:0005762">
    <property type="term" value="C:mitochondrial large ribosomal subunit"/>
    <property type="evidence" value="ECO:0007669"/>
    <property type="project" value="TreeGrafter"/>
</dbReference>
<dbReference type="GO" id="GO:0003723">
    <property type="term" value="F:RNA binding"/>
    <property type="evidence" value="ECO:0007669"/>
    <property type="project" value="TreeGrafter"/>
</dbReference>
<feature type="domain" description="Large ribosomal subunit protein uL2 RNA-binding" evidence="5">
    <location>
        <begin position="104"/>
        <end position="184"/>
    </location>
</feature>
<name>A0A4Y2R5R2_ARAVE</name>
<keyword evidence="2 6" id="KW-0689">Ribosomal protein</keyword>
<evidence type="ECO:0000259" key="4">
    <source>
        <dbReference type="SMART" id="SM01382"/>
    </source>
</evidence>
<dbReference type="InterPro" id="IPR022669">
    <property type="entry name" value="Ribosomal_uL2_C"/>
</dbReference>
<evidence type="ECO:0000256" key="3">
    <source>
        <dbReference type="ARBA" id="ARBA00023274"/>
    </source>
</evidence>
<dbReference type="SUPFAM" id="SSF50104">
    <property type="entry name" value="Translation proteins SH3-like domain"/>
    <property type="match status" value="1"/>
</dbReference>
<dbReference type="Pfam" id="PF00181">
    <property type="entry name" value="Ribosomal_L2_N"/>
    <property type="match status" value="1"/>
</dbReference>
<comment type="similarity">
    <text evidence="1">Belongs to the universal ribosomal protein uL2 family.</text>
</comment>
<evidence type="ECO:0000256" key="1">
    <source>
        <dbReference type="ARBA" id="ARBA00005636"/>
    </source>
</evidence>
<proteinExistence type="inferred from homology"/>
<reference evidence="6 7" key="1">
    <citation type="journal article" date="2019" name="Sci. Rep.">
        <title>Orb-weaving spider Araneus ventricosus genome elucidates the spidroin gene catalogue.</title>
        <authorList>
            <person name="Kono N."/>
            <person name="Nakamura H."/>
            <person name="Ohtoshi R."/>
            <person name="Moran D.A.P."/>
            <person name="Shinohara A."/>
            <person name="Yoshida Y."/>
            <person name="Fujiwara M."/>
            <person name="Mori M."/>
            <person name="Tomita M."/>
            <person name="Arakawa K."/>
        </authorList>
    </citation>
    <scope>NUCLEOTIDE SEQUENCE [LARGE SCALE GENOMIC DNA]</scope>
</reference>
<dbReference type="InterPro" id="IPR002171">
    <property type="entry name" value="Ribosomal_uL2"/>
</dbReference>
<dbReference type="EMBL" id="BGPR01015904">
    <property type="protein sequence ID" value="GBN71067.1"/>
    <property type="molecule type" value="Genomic_DNA"/>
</dbReference>
<dbReference type="InterPro" id="IPR014722">
    <property type="entry name" value="Rib_uL2_dom2"/>
</dbReference>
<feature type="domain" description="Large ribosomal subunit protein uL2 C-terminal" evidence="4">
    <location>
        <begin position="195"/>
        <end position="315"/>
    </location>
</feature>
<dbReference type="Proteomes" id="UP000499080">
    <property type="component" value="Unassembled WGS sequence"/>
</dbReference>
<dbReference type="Gene3D" id="2.40.50.140">
    <property type="entry name" value="Nucleic acid-binding proteins"/>
    <property type="match status" value="1"/>
</dbReference>
<keyword evidence="3" id="KW-0687">Ribonucleoprotein</keyword>
<dbReference type="InterPro" id="IPR012340">
    <property type="entry name" value="NA-bd_OB-fold"/>
</dbReference>
<dbReference type="Gene3D" id="2.30.30.30">
    <property type="match status" value="1"/>
</dbReference>
<sequence length="331" mass="36914">MSVLNVLSLAVNLQKKFLTDSLKTSVMRLDWISVKPEVPLLSQCVTGVRYARRNERVFRKIRGGGRPVREGVVPPEKSKYGWRPVLPEDGKYTTRPLPVIKMGGRHPETGRVVVRTIGGGHKKQFRWVDYNREGPADGSTLEERVMQVRFDTCRTAWIALVASGDHKRWIIATDGVKVGDIIRTSSFIPRIPVRPVQGDAYAIGALPVGTVVHNIEITPGGGALFCRAAGSSAQYIRKMDNKCLVQLPSKRQLLLDEKCMVVVGQVSNTEHGSIPIGSPNNLRAMGKRPRSGLWHRKDGYCGRKIKPPKSILDALAEREKQPEFYNLTFKT</sequence>
<dbReference type="InterPro" id="IPR022666">
    <property type="entry name" value="Ribosomal_uL2_RNA-bd_dom"/>
</dbReference>
<gene>
    <name evidence="6" type="primary">MRPL2</name>
    <name evidence="6" type="ORF">AVEN_90522_1</name>
</gene>
<evidence type="ECO:0000259" key="5">
    <source>
        <dbReference type="SMART" id="SM01383"/>
    </source>
</evidence>